<dbReference type="InterPro" id="IPR008907">
    <property type="entry name" value="TPP/p25"/>
</dbReference>
<proteinExistence type="inferred from homology"/>
<reference evidence="4 5" key="1">
    <citation type="journal article" date="2019" name="Sci. Rep.">
        <title>Orb-weaving spider Araneus ventricosus genome elucidates the spidroin gene catalogue.</title>
        <authorList>
            <person name="Kono N."/>
            <person name="Nakamura H."/>
            <person name="Ohtoshi R."/>
            <person name="Moran D.A.P."/>
            <person name="Shinohara A."/>
            <person name="Yoshida Y."/>
            <person name="Fujiwara M."/>
            <person name="Mori M."/>
            <person name="Tomita M."/>
            <person name="Arakawa K."/>
        </authorList>
    </citation>
    <scope>NUCLEOTIDE SEQUENCE [LARGE SCALE GENOMIC DNA]</scope>
</reference>
<dbReference type="AlphaFoldDB" id="A0A4Y2CH78"/>
<protein>
    <recommendedName>
        <fullName evidence="3">EF-hand domain-containing protein</fullName>
    </recommendedName>
</protein>
<dbReference type="PROSITE" id="PS50222">
    <property type="entry name" value="EF_HAND_2"/>
    <property type="match status" value="1"/>
</dbReference>
<name>A0A4Y2CH78_ARAVE</name>
<evidence type="ECO:0000256" key="2">
    <source>
        <dbReference type="SAM" id="MobiDB-lite"/>
    </source>
</evidence>
<dbReference type="Proteomes" id="UP000499080">
    <property type="component" value="Unassembled WGS sequence"/>
</dbReference>
<evidence type="ECO:0000313" key="5">
    <source>
        <dbReference type="Proteomes" id="UP000499080"/>
    </source>
</evidence>
<dbReference type="GO" id="GO:0005509">
    <property type="term" value="F:calcium ion binding"/>
    <property type="evidence" value="ECO:0007669"/>
    <property type="project" value="InterPro"/>
</dbReference>
<dbReference type="GO" id="GO:0046785">
    <property type="term" value="P:microtubule polymerization"/>
    <property type="evidence" value="ECO:0007669"/>
    <property type="project" value="InterPro"/>
</dbReference>
<dbReference type="InterPro" id="IPR002048">
    <property type="entry name" value="EF_hand_dom"/>
</dbReference>
<feature type="domain" description="EF-hand" evidence="3">
    <location>
        <begin position="47"/>
        <end position="81"/>
    </location>
</feature>
<dbReference type="InterPro" id="IPR011992">
    <property type="entry name" value="EF-hand-dom_pair"/>
</dbReference>
<feature type="compositionally biased region" description="Acidic residues" evidence="2">
    <location>
        <begin position="103"/>
        <end position="114"/>
    </location>
</feature>
<gene>
    <name evidence="4" type="ORF">AVEN_183679_1</name>
</gene>
<dbReference type="Gene3D" id="1.10.238.10">
    <property type="entry name" value="EF-hand"/>
    <property type="match status" value="1"/>
</dbReference>
<keyword evidence="5" id="KW-1185">Reference proteome</keyword>
<dbReference type="GO" id="GO:0015631">
    <property type="term" value="F:tubulin binding"/>
    <property type="evidence" value="ECO:0007669"/>
    <property type="project" value="InterPro"/>
</dbReference>
<accession>A0A4Y2CH78</accession>
<feature type="region of interest" description="Disordered" evidence="2">
    <location>
        <begin position="89"/>
        <end position="114"/>
    </location>
</feature>
<dbReference type="Pfam" id="PF05517">
    <property type="entry name" value="p25-alpha"/>
    <property type="match status" value="1"/>
</dbReference>
<organism evidence="4 5">
    <name type="scientific">Araneus ventricosus</name>
    <name type="common">Orbweaver spider</name>
    <name type="synonym">Epeira ventricosa</name>
    <dbReference type="NCBI Taxonomy" id="182803"/>
    <lineage>
        <taxon>Eukaryota</taxon>
        <taxon>Metazoa</taxon>
        <taxon>Ecdysozoa</taxon>
        <taxon>Arthropoda</taxon>
        <taxon>Chelicerata</taxon>
        <taxon>Arachnida</taxon>
        <taxon>Araneae</taxon>
        <taxon>Araneomorphae</taxon>
        <taxon>Entelegynae</taxon>
        <taxon>Araneoidea</taxon>
        <taxon>Araneidae</taxon>
        <taxon>Araneus</taxon>
    </lineage>
</organism>
<comment type="caution">
    <text evidence="4">The sequence shown here is derived from an EMBL/GenBank/DDBJ whole genome shotgun (WGS) entry which is preliminary data.</text>
</comment>
<sequence>MMTTGRDLQIMFDIFCETSSDKIGQMPLAGVQAWFKEVRITGDNTGVSEFDVENAFKKSAKDESGITFSELKGMVGILAQEKQMNADEMIDKLSGYGELQPDPSDEAKDENDKR</sequence>
<dbReference type="EMBL" id="BGPR01086535">
    <property type="protein sequence ID" value="GBM03771.1"/>
    <property type="molecule type" value="Genomic_DNA"/>
</dbReference>
<evidence type="ECO:0000259" key="3">
    <source>
        <dbReference type="PROSITE" id="PS50222"/>
    </source>
</evidence>
<comment type="similarity">
    <text evidence="1">Belongs to the TPPP family.</text>
</comment>
<dbReference type="SUPFAM" id="SSF47473">
    <property type="entry name" value="EF-hand"/>
    <property type="match status" value="1"/>
</dbReference>
<dbReference type="OrthoDB" id="6416986at2759"/>
<evidence type="ECO:0000313" key="4">
    <source>
        <dbReference type="EMBL" id="GBM03771.1"/>
    </source>
</evidence>
<evidence type="ECO:0000256" key="1">
    <source>
        <dbReference type="ARBA" id="ARBA00010994"/>
    </source>
</evidence>